<sequence>MHSNFKQVGFTADLRTCILIFLALLCCVQGAKSSDQASEESCEPITVPLCKDIAYNKTRMPNILRHLQQEDAGLEIHQFYPLVKVQCSRDLQLFLCSVYVPECELGKVTLPCRSLCESAKQGCEALMNKFGFVWPESLACQLFSEESCVKKDSMLEELSAVELHKKLVELGHSVGDQQLSLETCKIMMSYMGKNELGKLEVKKFKKLVEELIILKREFIDYTSGVMTMHQMETALKGREITLNSKTLESIWRHFSSEGGMQYDDFVAGTMKIQTLTDRFKKRISAVLACDCQVATFALEDFIQASLL</sequence>
<accession>A0A9Q1FA37</accession>
<keyword evidence="1" id="KW-0217">Developmental protein</keyword>
<comment type="caution">
    <text evidence="6">The sequence shown here is derived from an EMBL/GenBank/DDBJ whole genome shotgun (WGS) entry which is preliminary data.</text>
</comment>
<feature type="disulfide bond" evidence="3">
    <location>
        <begin position="42"/>
        <end position="103"/>
    </location>
</feature>
<dbReference type="SUPFAM" id="SSF63501">
    <property type="entry name" value="Frizzled cysteine-rich domain"/>
    <property type="match status" value="1"/>
</dbReference>
<dbReference type="InterPro" id="IPR036790">
    <property type="entry name" value="Frizzled_dom_sf"/>
</dbReference>
<dbReference type="AlphaFoldDB" id="A0A9Q1FA37"/>
<dbReference type="PANTHER" id="PTHR11309">
    <property type="entry name" value="FRIZZLED"/>
    <property type="match status" value="1"/>
</dbReference>
<evidence type="ECO:0000256" key="4">
    <source>
        <dbReference type="SAM" id="SignalP"/>
    </source>
</evidence>
<dbReference type="Gene3D" id="1.10.2000.10">
    <property type="entry name" value="Frizzled cysteine-rich domain"/>
    <property type="match status" value="1"/>
</dbReference>
<dbReference type="InterPro" id="IPR020067">
    <property type="entry name" value="Frizzled_dom"/>
</dbReference>
<dbReference type="GO" id="GO:0035567">
    <property type="term" value="P:non-canonical Wnt signaling pathway"/>
    <property type="evidence" value="ECO:0007669"/>
    <property type="project" value="TreeGrafter"/>
</dbReference>
<evidence type="ECO:0000313" key="6">
    <source>
        <dbReference type="EMBL" id="KAJ8354176.1"/>
    </source>
</evidence>
<reference evidence="6" key="1">
    <citation type="journal article" date="2023" name="Science">
        <title>Genome structures resolve the early diversification of teleost fishes.</title>
        <authorList>
            <person name="Parey E."/>
            <person name="Louis A."/>
            <person name="Montfort J."/>
            <person name="Bouchez O."/>
            <person name="Roques C."/>
            <person name="Iampietro C."/>
            <person name="Lluch J."/>
            <person name="Castinel A."/>
            <person name="Donnadieu C."/>
            <person name="Desvignes T."/>
            <person name="Floi Bucao C."/>
            <person name="Jouanno E."/>
            <person name="Wen M."/>
            <person name="Mejri S."/>
            <person name="Dirks R."/>
            <person name="Jansen H."/>
            <person name="Henkel C."/>
            <person name="Chen W.J."/>
            <person name="Zahm M."/>
            <person name="Cabau C."/>
            <person name="Klopp C."/>
            <person name="Thompson A.W."/>
            <person name="Robinson-Rechavi M."/>
            <person name="Braasch I."/>
            <person name="Lecointre G."/>
            <person name="Bobe J."/>
            <person name="Postlethwait J.H."/>
            <person name="Berthelot C."/>
            <person name="Roest Crollius H."/>
            <person name="Guiguen Y."/>
        </authorList>
    </citation>
    <scope>NUCLEOTIDE SEQUENCE</scope>
    <source>
        <strain evidence="6">WJC10195</strain>
    </source>
</reference>
<feature type="signal peptide" evidence="4">
    <location>
        <begin position="1"/>
        <end position="33"/>
    </location>
</feature>
<feature type="disulfide bond" evidence="3">
    <location>
        <begin position="50"/>
        <end position="96"/>
    </location>
</feature>
<feature type="disulfide bond" evidence="3">
    <location>
        <begin position="116"/>
        <end position="140"/>
    </location>
</feature>
<keyword evidence="7" id="KW-1185">Reference proteome</keyword>
<gene>
    <name evidence="6" type="ORF">SKAU_G00217430</name>
</gene>
<dbReference type="InterPro" id="IPR015526">
    <property type="entry name" value="Frizzled/SFRP"/>
</dbReference>
<proteinExistence type="predicted"/>
<dbReference type="Pfam" id="PF01392">
    <property type="entry name" value="Fz"/>
    <property type="match status" value="1"/>
</dbReference>
<keyword evidence="4" id="KW-0732">Signal</keyword>
<dbReference type="GO" id="GO:0042813">
    <property type="term" value="F:Wnt receptor activity"/>
    <property type="evidence" value="ECO:0007669"/>
    <property type="project" value="TreeGrafter"/>
</dbReference>
<dbReference type="GO" id="GO:0005886">
    <property type="term" value="C:plasma membrane"/>
    <property type="evidence" value="ECO:0007669"/>
    <property type="project" value="TreeGrafter"/>
</dbReference>
<dbReference type="SMART" id="SM00063">
    <property type="entry name" value="FRI"/>
    <property type="match status" value="1"/>
</dbReference>
<dbReference type="InterPro" id="IPR011992">
    <property type="entry name" value="EF-hand-dom_pair"/>
</dbReference>
<dbReference type="GO" id="GO:0060070">
    <property type="term" value="P:canonical Wnt signaling pathway"/>
    <property type="evidence" value="ECO:0007669"/>
    <property type="project" value="TreeGrafter"/>
</dbReference>
<feature type="chain" id="PRO_5040427321" description="FZ domain-containing protein" evidence="4">
    <location>
        <begin position="34"/>
        <end position="307"/>
    </location>
</feature>
<dbReference type="EMBL" id="JAINUF010000007">
    <property type="protein sequence ID" value="KAJ8354176.1"/>
    <property type="molecule type" value="Genomic_DNA"/>
</dbReference>
<evidence type="ECO:0000256" key="1">
    <source>
        <dbReference type="ARBA" id="ARBA00022473"/>
    </source>
</evidence>
<dbReference type="Proteomes" id="UP001152622">
    <property type="component" value="Chromosome 7"/>
</dbReference>
<evidence type="ECO:0000256" key="2">
    <source>
        <dbReference type="ARBA" id="ARBA00023157"/>
    </source>
</evidence>
<dbReference type="Gene3D" id="1.10.238.10">
    <property type="entry name" value="EF-hand"/>
    <property type="match status" value="1"/>
</dbReference>
<evidence type="ECO:0000256" key="3">
    <source>
        <dbReference type="PROSITE-ProRule" id="PRU00090"/>
    </source>
</evidence>
<protein>
    <recommendedName>
        <fullName evidence="5">FZ domain-containing protein</fullName>
    </recommendedName>
</protein>
<evidence type="ECO:0000313" key="7">
    <source>
        <dbReference type="Proteomes" id="UP001152622"/>
    </source>
</evidence>
<dbReference type="GO" id="GO:0017147">
    <property type="term" value="F:Wnt-protein binding"/>
    <property type="evidence" value="ECO:0007669"/>
    <property type="project" value="TreeGrafter"/>
</dbReference>
<keyword evidence="2 3" id="KW-1015">Disulfide bond</keyword>
<comment type="caution">
    <text evidence="3">Lacks conserved residue(s) required for the propagation of feature annotation.</text>
</comment>
<dbReference type="SUPFAM" id="SSF47473">
    <property type="entry name" value="EF-hand"/>
    <property type="match status" value="1"/>
</dbReference>
<dbReference type="OrthoDB" id="10053709at2759"/>
<dbReference type="PANTHER" id="PTHR11309:SF47">
    <property type="entry name" value="FRIZZLED"/>
    <property type="match status" value="1"/>
</dbReference>
<evidence type="ECO:0000259" key="5">
    <source>
        <dbReference type="PROSITE" id="PS50038"/>
    </source>
</evidence>
<feature type="domain" description="FZ" evidence="5">
    <location>
        <begin position="37"/>
        <end position="151"/>
    </location>
</feature>
<name>A0A9Q1FA37_SYNKA</name>
<dbReference type="PROSITE" id="PS50038">
    <property type="entry name" value="FZ"/>
    <property type="match status" value="1"/>
</dbReference>
<organism evidence="6 7">
    <name type="scientific">Synaphobranchus kaupii</name>
    <name type="common">Kaup's arrowtooth eel</name>
    <dbReference type="NCBI Taxonomy" id="118154"/>
    <lineage>
        <taxon>Eukaryota</taxon>
        <taxon>Metazoa</taxon>
        <taxon>Chordata</taxon>
        <taxon>Craniata</taxon>
        <taxon>Vertebrata</taxon>
        <taxon>Euteleostomi</taxon>
        <taxon>Actinopterygii</taxon>
        <taxon>Neopterygii</taxon>
        <taxon>Teleostei</taxon>
        <taxon>Anguilliformes</taxon>
        <taxon>Synaphobranchidae</taxon>
        <taxon>Synaphobranchus</taxon>
    </lineage>
</organism>